<evidence type="ECO:0000313" key="6">
    <source>
        <dbReference type="Proteomes" id="UP000070366"/>
    </source>
</evidence>
<dbReference type="InterPro" id="IPR004104">
    <property type="entry name" value="Gfo/Idh/MocA-like_OxRdtase_C"/>
</dbReference>
<proteinExistence type="inferred from homology"/>
<evidence type="ECO:0000313" key="5">
    <source>
        <dbReference type="EMBL" id="KXK65078.1"/>
    </source>
</evidence>
<dbReference type="KEGG" id="cmiu:B1H56_03655"/>
<comment type="caution">
    <text evidence="5">The sequence shown here is derived from an EMBL/GenBank/DDBJ whole genome shotgun (WGS) entry which is preliminary data.</text>
</comment>
<evidence type="ECO:0000256" key="1">
    <source>
        <dbReference type="ARBA" id="ARBA00010928"/>
    </source>
</evidence>
<dbReference type="Gene3D" id="3.40.50.720">
    <property type="entry name" value="NAD(P)-binding Rossmann-like Domain"/>
    <property type="match status" value="1"/>
</dbReference>
<dbReference type="STRING" id="626937.HMPREF3293_02335"/>
<feature type="domain" description="Gfo/Idh/MocA-like oxidoreductase C-terminal" evidence="4">
    <location>
        <begin position="141"/>
        <end position="407"/>
    </location>
</feature>
<dbReference type="AlphaFoldDB" id="A0A136Q316"/>
<dbReference type="EMBL" id="LSZW01000063">
    <property type="protein sequence ID" value="KXK65078.1"/>
    <property type="molecule type" value="Genomic_DNA"/>
</dbReference>
<protein>
    <submittedName>
        <fullName evidence="5">Oxidoreductase, NAD-binding domain protein</fullName>
    </submittedName>
</protein>
<dbReference type="Gene3D" id="3.30.360.10">
    <property type="entry name" value="Dihydrodipicolinate Reductase, domain 2"/>
    <property type="match status" value="1"/>
</dbReference>
<dbReference type="PATRIC" id="fig|626937.4.peg.2293"/>
<dbReference type="Proteomes" id="UP000070366">
    <property type="component" value="Unassembled WGS sequence"/>
</dbReference>
<organism evidence="5 6">
    <name type="scientific">Christensenella minuta</name>
    <dbReference type="NCBI Taxonomy" id="626937"/>
    <lineage>
        <taxon>Bacteria</taxon>
        <taxon>Bacillati</taxon>
        <taxon>Bacillota</taxon>
        <taxon>Clostridia</taxon>
        <taxon>Christensenellales</taxon>
        <taxon>Christensenellaceae</taxon>
        <taxon>Christensenella</taxon>
    </lineage>
</organism>
<dbReference type="PANTHER" id="PTHR43377">
    <property type="entry name" value="BILIVERDIN REDUCTASE A"/>
    <property type="match status" value="1"/>
</dbReference>
<feature type="domain" description="Gfo/Idh/MocA-like oxidoreductase N-terminal" evidence="3">
    <location>
        <begin position="6"/>
        <end position="126"/>
    </location>
</feature>
<feature type="coiled-coil region" evidence="2">
    <location>
        <begin position="395"/>
        <end position="422"/>
    </location>
</feature>
<dbReference type="PANTHER" id="PTHR43377:SF2">
    <property type="entry name" value="BINDING ROSSMANN FOLD OXIDOREDUCTASE, PUTATIVE (AFU_ORTHOLOGUE AFUA_4G00560)-RELATED"/>
    <property type="match status" value="1"/>
</dbReference>
<dbReference type="RefSeq" id="WP_066518851.1">
    <property type="nucleotide sequence ID" value="NZ_CABMOF010000001.1"/>
</dbReference>
<evidence type="ECO:0000256" key="2">
    <source>
        <dbReference type="SAM" id="Coils"/>
    </source>
</evidence>
<name>A0A136Q316_9FIRM</name>
<gene>
    <name evidence="5" type="ORF">HMPREF3293_02335</name>
</gene>
<accession>A0A136Q316</accession>
<dbReference type="InterPro" id="IPR000683">
    <property type="entry name" value="Gfo/Idh/MocA-like_OxRdtase_N"/>
</dbReference>
<dbReference type="Pfam" id="PF02894">
    <property type="entry name" value="GFO_IDH_MocA_C"/>
    <property type="match status" value="1"/>
</dbReference>
<comment type="similarity">
    <text evidence="1">Belongs to the Gfo/Idh/MocA family.</text>
</comment>
<dbReference type="Pfam" id="PF01408">
    <property type="entry name" value="GFO_IDH_MocA"/>
    <property type="match status" value="1"/>
</dbReference>
<dbReference type="SUPFAM" id="SSF51735">
    <property type="entry name" value="NAD(P)-binding Rossmann-fold domains"/>
    <property type="match status" value="1"/>
</dbReference>
<dbReference type="SUPFAM" id="SSF55347">
    <property type="entry name" value="Glyceraldehyde-3-phosphate dehydrogenase-like, C-terminal domain"/>
    <property type="match status" value="1"/>
</dbReference>
<keyword evidence="6" id="KW-1185">Reference proteome</keyword>
<keyword evidence="2" id="KW-0175">Coiled coil</keyword>
<dbReference type="InterPro" id="IPR036291">
    <property type="entry name" value="NAD(P)-bd_dom_sf"/>
</dbReference>
<dbReference type="OrthoDB" id="9781966at2"/>
<sequence length="422" mass="47455">MKKVTAVLIGAGDRGANAYASYAINNPGTIQFVAVAEKNDEKRKHFQKVHHIPDEMAFSNWDDLFAKGKLADAILICTNENYHYEPAKKAMEQGYHILLEKPITQEPVTSVEIGDMAASYDKVFMLCYVLRYTPFFAEIKRVLDEGTIGELKTIVHCENTGIAHFSHSYVRGMFSKEENAGPMILSKCCHDMDILNWLTGSRCVRLSSYSTPTYFNAENAPEDAPLRCTDGCPYSDSCYFYAPKMYSVPRSGFNVDMISLDTSPEGKMKALENGPFGRCVYHCDNDVVDTQVINMKYENGVTVAFSMTAYSEECYRTIRLTGTRGEIEGNLEKSEFVVKDFATGRHDTIRVSTVLDRHSGGDYFIMTDFIKLVREGREGGRTSTKGAVDSHVMCFAAEKSRKEGQEIDLEEYKEELRSEVGK</sequence>
<dbReference type="GO" id="GO:0000166">
    <property type="term" value="F:nucleotide binding"/>
    <property type="evidence" value="ECO:0007669"/>
    <property type="project" value="InterPro"/>
</dbReference>
<dbReference type="InterPro" id="IPR051450">
    <property type="entry name" value="Gfo/Idh/MocA_Oxidoreductases"/>
</dbReference>
<evidence type="ECO:0000259" key="4">
    <source>
        <dbReference type="Pfam" id="PF02894"/>
    </source>
</evidence>
<reference evidence="5 6" key="1">
    <citation type="submission" date="2016-02" db="EMBL/GenBank/DDBJ databases">
        <authorList>
            <person name="Wen L."/>
            <person name="He K."/>
            <person name="Yang H."/>
        </authorList>
    </citation>
    <scope>NUCLEOTIDE SEQUENCE [LARGE SCALE GENOMIC DNA]</scope>
    <source>
        <strain evidence="5 6">DSM 22607</strain>
    </source>
</reference>
<evidence type="ECO:0000259" key="3">
    <source>
        <dbReference type="Pfam" id="PF01408"/>
    </source>
</evidence>